<dbReference type="AlphaFoldDB" id="A0A2T5GDR0"/>
<dbReference type="RefSeq" id="WP_220677538.1">
    <property type="nucleotide sequence ID" value="NZ_PEBV01000005.1"/>
</dbReference>
<evidence type="ECO:0000313" key="1">
    <source>
        <dbReference type="EMBL" id="PTQ54298.1"/>
    </source>
</evidence>
<sequence length="85" mass="10011">MKFVDDVFKLYREQLVEHPDGPLEVVLQLFSDHEREDLLRFIEGMSDDELFQMVSLYVVELLKQKLMQEGLRPPQDATPVDPNLH</sequence>
<protein>
    <recommendedName>
        <fullName evidence="3">Cytosolic protein</fullName>
    </recommendedName>
</protein>
<gene>
    <name evidence="1" type="ORF">HSCHL_0577</name>
</gene>
<evidence type="ECO:0000313" key="2">
    <source>
        <dbReference type="Proteomes" id="UP000244180"/>
    </source>
</evidence>
<comment type="caution">
    <text evidence="1">The sequence shown here is derived from an EMBL/GenBank/DDBJ whole genome shotgun (WGS) entry which is preliminary data.</text>
</comment>
<proteinExistence type="predicted"/>
<dbReference type="InterPro" id="IPR046152">
    <property type="entry name" value="DUF6154"/>
</dbReference>
<dbReference type="Pfam" id="PF19651">
    <property type="entry name" value="DUF6154"/>
    <property type="match status" value="1"/>
</dbReference>
<accession>A0A2T5GDR0</accession>
<name>A0A2T5GDR0_HYDSH</name>
<dbReference type="EMBL" id="PEBV01000005">
    <property type="protein sequence ID" value="PTQ54298.1"/>
    <property type="molecule type" value="Genomic_DNA"/>
</dbReference>
<dbReference type="Proteomes" id="UP000244180">
    <property type="component" value="Unassembled WGS sequence"/>
</dbReference>
<organism evidence="1 2">
    <name type="scientific">Hydrogenibacillus schlegelii</name>
    <name type="common">Bacillus schlegelii</name>
    <dbReference type="NCBI Taxonomy" id="1484"/>
    <lineage>
        <taxon>Bacteria</taxon>
        <taxon>Bacillati</taxon>
        <taxon>Bacillota</taxon>
        <taxon>Bacilli</taxon>
        <taxon>Bacillales</taxon>
        <taxon>Bacillales Family X. Incertae Sedis</taxon>
        <taxon>Hydrogenibacillus</taxon>
    </lineage>
</organism>
<reference evidence="1 2" key="1">
    <citation type="submission" date="2017-08" db="EMBL/GenBank/DDBJ databases">
        <title>Burning lignite coal seam in the remote Altai Mountains harbors a hydrogen-driven thermophilic microbial community.</title>
        <authorList>
            <person name="Kadnikov V.V."/>
            <person name="Mardanov A.V."/>
            <person name="Ivasenko D."/>
            <person name="Beletsky A.V."/>
            <person name="Karnachuk O.V."/>
            <person name="Ravin N.V."/>
        </authorList>
    </citation>
    <scope>NUCLEOTIDE SEQUENCE [LARGE SCALE GENOMIC DNA]</scope>
    <source>
        <strain evidence="1">AL33</strain>
    </source>
</reference>
<evidence type="ECO:0008006" key="3">
    <source>
        <dbReference type="Google" id="ProtNLM"/>
    </source>
</evidence>